<feature type="transmembrane region" description="Helical" evidence="2">
    <location>
        <begin position="166"/>
        <end position="186"/>
    </location>
</feature>
<dbReference type="OrthoDB" id="244479at2759"/>
<keyword evidence="2" id="KW-0812">Transmembrane</keyword>
<feature type="transmembrane region" description="Helical" evidence="2">
    <location>
        <begin position="131"/>
        <end position="154"/>
    </location>
</feature>
<dbReference type="VEuPathDB" id="TriTrypDB:Lsey_0292_0040"/>
<dbReference type="InterPro" id="IPR009944">
    <property type="entry name" value="Amastin"/>
</dbReference>
<keyword evidence="4" id="KW-1185">Reference proteome</keyword>
<evidence type="ECO:0000313" key="3">
    <source>
        <dbReference type="EMBL" id="KPI84070.1"/>
    </source>
</evidence>
<keyword evidence="2" id="KW-1133">Transmembrane helix</keyword>
<dbReference type="OMA" id="NEPLCEN"/>
<reference evidence="3 4" key="1">
    <citation type="journal article" date="2015" name="PLoS Pathog.">
        <title>Leptomonas seymouri: Adaptations to the Dixenous Life Cycle Analyzed by Genome Sequencing, Transcriptome Profiling and Co-infection with Leishmania donovani.</title>
        <authorList>
            <person name="Kraeva N."/>
            <person name="Butenko A."/>
            <person name="Hlavacova J."/>
            <person name="Kostygov A."/>
            <person name="Myskova J."/>
            <person name="Grybchuk D."/>
            <person name="Lestinova T."/>
            <person name="Votypka J."/>
            <person name="Volf P."/>
            <person name="Opperdoes F."/>
            <person name="Flegontov P."/>
            <person name="Lukes J."/>
            <person name="Yurchenko V."/>
        </authorList>
    </citation>
    <scope>NUCLEOTIDE SEQUENCE [LARGE SCALE GENOMIC DNA]</scope>
    <source>
        <strain evidence="3 4">ATCC 30220</strain>
    </source>
</reference>
<accession>A0A0N1PAD5</accession>
<dbReference type="PANTHER" id="PTHR33297">
    <property type="entry name" value="AMASTIN-LIKE SURFACE PROTEIN-LIKE PROTEIN-RELATED"/>
    <property type="match status" value="1"/>
</dbReference>
<feature type="transmembrane region" description="Helical" evidence="2">
    <location>
        <begin position="226"/>
        <end position="249"/>
    </location>
</feature>
<evidence type="ECO:0000313" key="4">
    <source>
        <dbReference type="Proteomes" id="UP000038009"/>
    </source>
</evidence>
<dbReference type="AlphaFoldDB" id="A0A0N1PAD5"/>
<comment type="caution">
    <text evidence="3">The sequence shown here is derived from an EMBL/GenBank/DDBJ whole genome shotgun (WGS) entry which is preliminary data.</text>
</comment>
<dbReference type="EMBL" id="LJSK01000292">
    <property type="protein sequence ID" value="KPI84070.1"/>
    <property type="molecule type" value="Genomic_DNA"/>
</dbReference>
<evidence type="ECO:0000256" key="2">
    <source>
        <dbReference type="SAM" id="Phobius"/>
    </source>
</evidence>
<evidence type="ECO:0000256" key="1">
    <source>
        <dbReference type="SAM" id="MobiDB-lite"/>
    </source>
</evidence>
<dbReference type="Pfam" id="PF07344">
    <property type="entry name" value="Amastin"/>
    <property type="match status" value="1"/>
</dbReference>
<name>A0A0N1PAD5_LEPSE</name>
<protein>
    <submittedName>
        <fullName evidence="3">Amastin-like protein</fullName>
    </submittedName>
</protein>
<keyword evidence="2" id="KW-0472">Membrane</keyword>
<gene>
    <name evidence="3" type="ORF">ABL78_6873</name>
</gene>
<organism evidence="3 4">
    <name type="scientific">Leptomonas seymouri</name>
    <dbReference type="NCBI Taxonomy" id="5684"/>
    <lineage>
        <taxon>Eukaryota</taxon>
        <taxon>Discoba</taxon>
        <taxon>Euglenozoa</taxon>
        <taxon>Kinetoplastea</taxon>
        <taxon>Metakinetoplastina</taxon>
        <taxon>Trypanosomatida</taxon>
        <taxon>Trypanosomatidae</taxon>
        <taxon>Leishmaniinae</taxon>
        <taxon>Leptomonas</taxon>
    </lineage>
</organism>
<feature type="region of interest" description="Disordered" evidence="1">
    <location>
        <begin position="1"/>
        <end position="39"/>
    </location>
</feature>
<proteinExistence type="predicted"/>
<dbReference type="Proteomes" id="UP000038009">
    <property type="component" value="Unassembled WGS sequence"/>
</dbReference>
<dbReference type="PANTHER" id="PTHR33297:SF4">
    <property type="entry name" value="AMASTIN"/>
    <property type="match status" value="1"/>
</dbReference>
<sequence length="251" mass="27717">MSTKEKEVRSPHEPLNEATNEVKSHSSTESEEEKVVKKDKYDRGGKHPIVGLIVYSVLQFIALLLVVVATPISMYKMNDGWRDKLYPELASSSKQLCVSAWGMKLGCNQKGYHNRDFTSTFCYRVRVNFKIVEAFCIMTIGFMVFGLVMGILSIFQKVGKGATGSIGTFAMVLCVVPWGIIAGMYYQKPCCETTGWGTNDKSVNCRGNNTNIVDEDIPGFKDMGSYAAGFGLLVAAWAIQVVAIVFAFVPM</sequence>
<feature type="transmembrane region" description="Helical" evidence="2">
    <location>
        <begin position="49"/>
        <end position="72"/>
    </location>
</feature>